<evidence type="ECO:0000313" key="4">
    <source>
        <dbReference type="Proteomes" id="UP000071392"/>
    </source>
</evidence>
<proteinExistence type="predicted"/>
<evidence type="ECO:0000313" key="3">
    <source>
        <dbReference type="EMBL" id="KXU36357.1"/>
    </source>
</evidence>
<evidence type="ECO:0000256" key="1">
    <source>
        <dbReference type="SAM" id="MobiDB-lite"/>
    </source>
</evidence>
<keyword evidence="4" id="KW-1185">Reference proteome</keyword>
<keyword evidence="2" id="KW-1133">Transmembrane helix</keyword>
<accession>A0A139SP71</accession>
<gene>
    <name evidence="3" type="ORF">AXK12_03485</name>
</gene>
<feature type="region of interest" description="Disordered" evidence="1">
    <location>
        <begin position="1"/>
        <end position="23"/>
    </location>
</feature>
<organism evidence="3 4">
    <name type="scientific">Cephaloticoccus capnophilus</name>
    <dbReference type="NCBI Taxonomy" id="1548208"/>
    <lineage>
        <taxon>Bacteria</taxon>
        <taxon>Pseudomonadati</taxon>
        <taxon>Verrucomicrobiota</taxon>
        <taxon>Opitutia</taxon>
        <taxon>Opitutales</taxon>
        <taxon>Opitutaceae</taxon>
        <taxon>Cephaloticoccus</taxon>
    </lineage>
</organism>
<dbReference type="OrthoDB" id="206519at2"/>
<keyword evidence="2" id="KW-0472">Membrane</keyword>
<comment type="caution">
    <text evidence="3">The sequence shown here is derived from an EMBL/GenBank/DDBJ whole genome shotgun (WGS) entry which is preliminary data.</text>
</comment>
<sequence>MATATTPEHVETQARAEPVAANPSRERVQKISIDGNTLAVLGVGIALFTMAFGAFTHLSGRIDSLDTKIERGLGTLNGRIDTLDAKIERVATDLRTEIKDVHAKIDKLSAETNDRFDRLNEKITQILINQSRGQ</sequence>
<dbReference type="RefSeq" id="WP_068711277.1">
    <property type="nucleotide sequence ID" value="NZ_LSZP01000027.1"/>
</dbReference>
<dbReference type="EMBL" id="LSZP01000027">
    <property type="protein sequence ID" value="KXU36357.1"/>
    <property type="molecule type" value="Genomic_DNA"/>
</dbReference>
<evidence type="ECO:0000256" key="2">
    <source>
        <dbReference type="SAM" id="Phobius"/>
    </source>
</evidence>
<dbReference type="Gene3D" id="1.20.1270.70">
    <property type="entry name" value="Designed single chain three-helix bundle"/>
    <property type="match status" value="1"/>
</dbReference>
<keyword evidence="2" id="KW-0812">Transmembrane</keyword>
<dbReference type="AlphaFoldDB" id="A0A139SP71"/>
<feature type="transmembrane region" description="Helical" evidence="2">
    <location>
        <begin position="38"/>
        <end position="58"/>
    </location>
</feature>
<protein>
    <submittedName>
        <fullName evidence="3">Uncharacterized protein</fullName>
    </submittedName>
</protein>
<name>A0A139SP71_9BACT</name>
<dbReference type="Proteomes" id="UP000071392">
    <property type="component" value="Unassembled WGS sequence"/>
</dbReference>
<reference evidence="3 4" key="1">
    <citation type="submission" date="2016-02" db="EMBL/GenBank/DDBJ databases">
        <authorList>
            <person name="Wen L."/>
            <person name="He K."/>
            <person name="Yang H."/>
        </authorList>
    </citation>
    <scope>NUCLEOTIDE SEQUENCE [LARGE SCALE GENOMIC DNA]</scope>
    <source>
        <strain evidence="3 4">CV41</strain>
    </source>
</reference>